<dbReference type="EMBL" id="FXWH01000001">
    <property type="protein sequence ID" value="SMQ59206.1"/>
    <property type="molecule type" value="Genomic_DNA"/>
</dbReference>
<evidence type="ECO:0000313" key="2">
    <source>
        <dbReference type="Proteomes" id="UP000194450"/>
    </source>
</evidence>
<evidence type="ECO:0000313" key="1">
    <source>
        <dbReference type="EMBL" id="SMQ59206.1"/>
    </source>
</evidence>
<sequence length="113" mass="12326">MSGQQTTEPPPGLMASAEARERSKFGGNLEIRTYISTPSLTETASLEVGDALNLGFYKVGPLQVVAVFRHGKLLGGVANHHQTLKSYLARGYKFEVEVVSKRCDKFQIIISSV</sequence>
<dbReference type="Proteomes" id="UP000194450">
    <property type="component" value="Unassembled WGS sequence"/>
</dbReference>
<protein>
    <submittedName>
        <fullName evidence="1">Uncharacterized protein</fullName>
    </submittedName>
</protein>
<organism evidence="1 2">
    <name type="scientific">Pseudidiomarina planktonica</name>
    <dbReference type="NCBI Taxonomy" id="1323738"/>
    <lineage>
        <taxon>Bacteria</taxon>
        <taxon>Pseudomonadati</taxon>
        <taxon>Pseudomonadota</taxon>
        <taxon>Gammaproteobacteria</taxon>
        <taxon>Alteromonadales</taxon>
        <taxon>Idiomarinaceae</taxon>
        <taxon>Pseudidiomarina</taxon>
    </lineage>
</organism>
<name>A0A1Y6E9G8_9GAMM</name>
<accession>A0A1Y6E9G8</accession>
<proteinExistence type="predicted"/>
<dbReference type="AlphaFoldDB" id="A0A1Y6E9G8"/>
<keyword evidence="2" id="KW-1185">Reference proteome</keyword>
<dbReference type="RefSeq" id="WP_126797188.1">
    <property type="nucleotide sequence ID" value="NZ_FXWH01000001.1"/>
</dbReference>
<reference evidence="2" key="1">
    <citation type="submission" date="2017-04" db="EMBL/GenBank/DDBJ databases">
        <authorList>
            <person name="Varghese N."/>
            <person name="Submissions S."/>
        </authorList>
    </citation>
    <scope>NUCLEOTIDE SEQUENCE [LARGE SCALE GENOMIC DNA]</scope>
</reference>
<gene>
    <name evidence="1" type="ORF">SAMN06297229_0231</name>
</gene>